<accession>A0A0B5QQT3</accession>
<reference evidence="7" key="1">
    <citation type="submission" date="2014-12" db="EMBL/GenBank/DDBJ databases">
        <title>Genome sequence of Clostridium beijerinckii strain 59B.</title>
        <authorList>
            <person name="Little G.T."/>
            <person name="Minton N.P."/>
        </authorList>
    </citation>
    <scope>NUCLEOTIDE SEQUENCE [LARGE SCALE GENOMIC DNA]</scope>
    <source>
        <strain evidence="7">59B</strain>
    </source>
</reference>
<dbReference type="SUPFAM" id="SSF54862">
    <property type="entry name" value="4Fe-4S ferredoxins"/>
    <property type="match status" value="1"/>
</dbReference>
<keyword evidence="2" id="KW-0479">Metal-binding</keyword>
<dbReference type="GO" id="GO:0051539">
    <property type="term" value="F:4 iron, 4 sulfur cluster binding"/>
    <property type="evidence" value="ECO:0007669"/>
    <property type="project" value="UniProtKB-KW"/>
</dbReference>
<evidence type="ECO:0000256" key="1">
    <source>
        <dbReference type="ARBA" id="ARBA00022485"/>
    </source>
</evidence>
<dbReference type="GO" id="GO:0046872">
    <property type="term" value="F:metal ion binding"/>
    <property type="evidence" value="ECO:0007669"/>
    <property type="project" value="UniProtKB-KW"/>
</dbReference>
<evidence type="ECO:0000313" key="7">
    <source>
        <dbReference type="Proteomes" id="UP000031866"/>
    </source>
</evidence>
<dbReference type="Gene3D" id="3.30.70.20">
    <property type="match status" value="1"/>
</dbReference>
<dbReference type="EMBL" id="CP010086">
    <property type="protein sequence ID" value="AJH00652.1"/>
    <property type="molecule type" value="Genomic_DNA"/>
</dbReference>
<protein>
    <submittedName>
        <fullName evidence="6">4Fe-4S ferredoxin</fullName>
    </submittedName>
</protein>
<evidence type="ECO:0000256" key="3">
    <source>
        <dbReference type="ARBA" id="ARBA00023004"/>
    </source>
</evidence>
<keyword evidence="3" id="KW-0408">Iron</keyword>
<dbReference type="NCBIfam" id="NF038196">
    <property type="entry name" value="ferrodoxin_EFR1"/>
    <property type="match status" value="1"/>
</dbReference>
<evidence type="ECO:0000256" key="2">
    <source>
        <dbReference type="ARBA" id="ARBA00022723"/>
    </source>
</evidence>
<dbReference type="KEGG" id="cbei:LF65_04110"/>
<sequence length="252" mass="28829">MKIFYFTGTGNNLYVAKRIGGESYSIPKLMKLGQFEFEDEKIGIVFPSYYGGVPKIVEEFLNKVKLKSKYIFAVVSFGSFSGAVIPELLEIGKRNQIQFSYINEILMVDNYLPVFDIAKEIKKEPKKNIEKSLAQIINDIQVKKVYIKRHSAVIKCIEAIIKKFHSKTKANAQYDKNFYVEDTCNSCKVCEKVCPVNNINVDTKPVYKGNCEQCLACINHCPQNAIRLKQEKSKARFINQNVKLKEIIEANN</sequence>
<keyword evidence="4" id="KW-0411">Iron-sulfur</keyword>
<evidence type="ECO:0000313" key="6">
    <source>
        <dbReference type="EMBL" id="AJH00652.1"/>
    </source>
</evidence>
<name>A0A0B5QQT3_CLOBE</name>
<organism evidence="6 7">
    <name type="scientific">Clostridium beijerinckii</name>
    <name type="common">Clostridium MP</name>
    <dbReference type="NCBI Taxonomy" id="1520"/>
    <lineage>
        <taxon>Bacteria</taxon>
        <taxon>Bacillati</taxon>
        <taxon>Bacillota</taxon>
        <taxon>Clostridia</taxon>
        <taxon>Eubacteriales</taxon>
        <taxon>Clostridiaceae</taxon>
        <taxon>Clostridium</taxon>
    </lineage>
</organism>
<dbReference type="Pfam" id="PF00037">
    <property type="entry name" value="Fer4"/>
    <property type="match status" value="1"/>
</dbReference>
<dbReference type="PROSITE" id="PS51379">
    <property type="entry name" value="4FE4S_FER_2"/>
    <property type="match status" value="2"/>
</dbReference>
<dbReference type="PROSITE" id="PS00198">
    <property type="entry name" value="4FE4S_FER_1"/>
    <property type="match status" value="2"/>
</dbReference>
<dbReference type="Proteomes" id="UP000031866">
    <property type="component" value="Chromosome"/>
</dbReference>
<dbReference type="AlphaFoldDB" id="A0A0B5QQT3"/>
<dbReference type="PANTHER" id="PTHR43687">
    <property type="entry name" value="ADENYLYLSULFATE REDUCTASE, BETA SUBUNIT"/>
    <property type="match status" value="1"/>
</dbReference>
<evidence type="ECO:0000259" key="5">
    <source>
        <dbReference type="PROSITE" id="PS51379"/>
    </source>
</evidence>
<dbReference type="InterPro" id="IPR050572">
    <property type="entry name" value="Fe-S_Ferredoxin"/>
</dbReference>
<feature type="domain" description="4Fe-4S ferredoxin-type" evidence="5">
    <location>
        <begin position="175"/>
        <end position="204"/>
    </location>
</feature>
<dbReference type="InterPro" id="IPR047964">
    <property type="entry name" value="EFR1-like"/>
</dbReference>
<dbReference type="Gene3D" id="3.40.50.360">
    <property type="match status" value="1"/>
</dbReference>
<dbReference type="SUPFAM" id="SSF52218">
    <property type="entry name" value="Flavoproteins"/>
    <property type="match status" value="1"/>
</dbReference>
<dbReference type="InterPro" id="IPR017896">
    <property type="entry name" value="4Fe4S_Fe-S-bd"/>
</dbReference>
<keyword evidence="1" id="KW-0004">4Fe-4S</keyword>
<feature type="domain" description="4Fe-4S ferredoxin-type" evidence="5">
    <location>
        <begin position="206"/>
        <end position="231"/>
    </location>
</feature>
<dbReference type="InterPro" id="IPR017900">
    <property type="entry name" value="4Fe4S_Fe_S_CS"/>
</dbReference>
<dbReference type="STRING" id="1520.LF65_04110"/>
<proteinExistence type="predicted"/>
<dbReference type="PANTHER" id="PTHR43687:SF4">
    <property type="entry name" value="BLR5484 PROTEIN"/>
    <property type="match status" value="1"/>
</dbReference>
<evidence type="ECO:0000256" key="4">
    <source>
        <dbReference type="ARBA" id="ARBA00023014"/>
    </source>
</evidence>
<dbReference type="InterPro" id="IPR029039">
    <property type="entry name" value="Flavoprotein-like_sf"/>
</dbReference>
<dbReference type="OrthoDB" id="9813995at2"/>
<gene>
    <name evidence="6" type="ORF">LF65_04110</name>
</gene>
<dbReference type="RefSeq" id="WP_041898545.1">
    <property type="nucleotide sequence ID" value="NZ_CP010086.2"/>
</dbReference>